<proteinExistence type="predicted"/>
<evidence type="ECO:0000313" key="2">
    <source>
        <dbReference type="Proteomes" id="UP000436822"/>
    </source>
</evidence>
<accession>A0A6N6JI16</accession>
<reference evidence="1 2" key="1">
    <citation type="submission" date="2019-12" db="EMBL/GenBank/DDBJ databases">
        <title>Litoreibacter badius sp. nov., a novel bacteriochlorophyll a-containing bacterium in the genus Litoreibacter.</title>
        <authorList>
            <person name="Kanamuro M."/>
            <person name="Takabe Y."/>
            <person name="Mori K."/>
            <person name="Takaichi S."/>
            <person name="Hanada S."/>
        </authorList>
    </citation>
    <scope>NUCLEOTIDE SEQUENCE [LARGE SCALE GENOMIC DNA]</scope>
    <source>
        <strain evidence="1 2">K6</strain>
    </source>
</reference>
<dbReference type="PANTHER" id="PTHR34129">
    <property type="entry name" value="BLR1139 PROTEIN"/>
    <property type="match status" value="1"/>
</dbReference>
<dbReference type="AlphaFoldDB" id="A0A6N6JI16"/>
<dbReference type="EMBL" id="BLJE01000002">
    <property type="protein sequence ID" value="GFE65460.1"/>
    <property type="molecule type" value="Genomic_DNA"/>
</dbReference>
<name>A0A6N6JI16_9RHOB</name>
<dbReference type="SUPFAM" id="SSF56399">
    <property type="entry name" value="ADP-ribosylation"/>
    <property type="match status" value="1"/>
</dbReference>
<dbReference type="Proteomes" id="UP000436822">
    <property type="component" value="Unassembled WGS sequence"/>
</dbReference>
<evidence type="ECO:0000313" key="1">
    <source>
        <dbReference type="EMBL" id="GFE65460.1"/>
    </source>
</evidence>
<organism evidence="1 2">
    <name type="scientific">Litoreibacter roseus</name>
    <dbReference type="NCBI Taxonomy" id="2601869"/>
    <lineage>
        <taxon>Bacteria</taxon>
        <taxon>Pseudomonadati</taxon>
        <taxon>Pseudomonadota</taxon>
        <taxon>Alphaproteobacteria</taxon>
        <taxon>Rhodobacterales</taxon>
        <taxon>Roseobacteraceae</taxon>
        <taxon>Litoreibacter</taxon>
    </lineage>
</organism>
<dbReference type="OrthoDB" id="9799937at2"/>
<dbReference type="RefSeq" id="WP_159807419.1">
    <property type="nucleotide sequence ID" value="NZ_BLJE01000002.1"/>
</dbReference>
<sequence length="112" mass="12174">MQIYKILTADQWATFQHDLKFEGAPIDLTDGYIHFSTASQIAETLAKHFGGQDGLVICAVDTDAVGADLKWEPSRGGDLFPHLYRSLDLAEVVQHGVAPLTGGHHSLPDFVA</sequence>
<dbReference type="InterPro" id="IPR009297">
    <property type="entry name" value="DUF952"/>
</dbReference>
<protein>
    <recommendedName>
        <fullName evidence="3">DUF952 domain-containing protein</fullName>
    </recommendedName>
</protein>
<gene>
    <name evidence="1" type="ORF">KIN_25340</name>
</gene>
<dbReference type="PANTHER" id="PTHR34129:SF1">
    <property type="entry name" value="DUF952 DOMAIN-CONTAINING PROTEIN"/>
    <property type="match status" value="1"/>
</dbReference>
<dbReference type="Gene3D" id="3.20.170.20">
    <property type="entry name" value="Protein of unknown function DUF952"/>
    <property type="match status" value="1"/>
</dbReference>
<evidence type="ECO:0008006" key="3">
    <source>
        <dbReference type="Google" id="ProtNLM"/>
    </source>
</evidence>
<dbReference type="Pfam" id="PF06108">
    <property type="entry name" value="DUF952"/>
    <property type="match status" value="1"/>
</dbReference>
<keyword evidence="2" id="KW-1185">Reference proteome</keyword>
<comment type="caution">
    <text evidence="1">The sequence shown here is derived from an EMBL/GenBank/DDBJ whole genome shotgun (WGS) entry which is preliminary data.</text>
</comment>